<accession>A0ABW1KW23</accession>
<dbReference type="Proteomes" id="UP001596116">
    <property type="component" value="Unassembled WGS sequence"/>
</dbReference>
<feature type="signal peptide" evidence="1">
    <location>
        <begin position="1"/>
        <end position="21"/>
    </location>
</feature>
<keyword evidence="1" id="KW-0732">Signal</keyword>
<dbReference type="EMBL" id="JBHPON010000001">
    <property type="protein sequence ID" value="MFC6035261.1"/>
    <property type="molecule type" value="Genomic_DNA"/>
</dbReference>
<evidence type="ECO:0000313" key="3">
    <source>
        <dbReference type="Proteomes" id="UP001596116"/>
    </source>
</evidence>
<proteinExistence type="predicted"/>
<reference evidence="2 3" key="1">
    <citation type="submission" date="2024-09" db="EMBL/GenBank/DDBJ databases">
        <authorList>
            <person name="Zhang Z.-H."/>
        </authorList>
    </citation>
    <scope>NUCLEOTIDE SEQUENCE [LARGE SCALE GENOMIC DNA]</scope>
    <source>
        <strain evidence="2 3">HHTR114</strain>
    </source>
</reference>
<feature type="chain" id="PRO_5047265144" description="TonB C-terminal domain-containing protein" evidence="1">
    <location>
        <begin position="22"/>
        <end position="95"/>
    </location>
</feature>
<dbReference type="RefSeq" id="WP_379879413.1">
    <property type="nucleotide sequence ID" value="NZ_JBHPON010000001.1"/>
</dbReference>
<organism evidence="2 3">
    <name type="scientific">Hyphococcus aureus</name>
    <dbReference type="NCBI Taxonomy" id="2666033"/>
    <lineage>
        <taxon>Bacteria</taxon>
        <taxon>Pseudomonadati</taxon>
        <taxon>Pseudomonadota</taxon>
        <taxon>Alphaproteobacteria</taxon>
        <taxon>Parvularculales</taxon>
        <taxon>Parvularculaceae</taxon>
        <taxon>Hyphococcus</taxon>
    </lineage>
</organism>
<keyword evidence="3" id="KW-1185">Reference proteome</keyword>
<name>A0ABW1KW23_9PROT</name>
<evidence type="ECO:0000256" key="1">
    <source>
        <dbReference type="SAM" id="SignalP"/>
    </source>
</evidence>
<gene>
    <name evidence="2" type="ORF">ACFMB1_06875</name>
</gene>
<protein>
    <recommendedName>
        <fullName evidence="4">TonB C-terminal domain-containing protein</fullName>
    </recommendedName>
</protein>
<comment type="caution">
    <text evidence="2">The sequence shown here is derived from an EMBL/GenBank/DDBJ whole genome shotgun (WGS) entry which is preliminary data.</text>
</comment>
<evidence type="ECO:0008006" key="4">
    <source>
        <dbReference type="Google" id="ProtNLM"/>
    </source>
</evidence>
<evidence type="ECO:0000313" key="2">
    <source>
        <dbReference type="EMBL" id="MFC6035261.1"/>
    </source>
</evidence>
<sequence length="95" mass="10528">MRAIAAILAMTLSLGLIPANAGERLDHKTAYRAQPRPVAGFSLAAKRVEMVAVTQRARADTPLRRAHLYESRSMSKVFPGYPQPAFVSVDFRLKF</sequence>